<dbReference type="CDD" id="cd06225">
    <property type="entry name" value="HAMP"/>
    <property type="match status" value="1"/>
</dbReference>
<evidence type="ECO:0000259" key="6">
    <source>
        <dbReference type="PROSITE" id="PS51831"/>
    </source>
</evidence>
<dbReference type="Pfam" id="PF13487">
    <property type="entry name" value="HD_5"/>
    <property type="match status" value="1"/>
</dbReference>
<feature type="transmembrane region" description="Helical" evidence="4">
    <location>
        <begin position="42"/>
        <end position="62"/>
    </location>
</feature>
<evidence type="ECO:0000256" key="2">
    <source>
        <dbReference type="ARBA" id="ARBA00022475"/>
    </source>
</evidence>
<dbReference type="PANTHER" id="PTHR43155:SF2">
    <property type="entry name" value="CYCLIC DI-GMP PHOSPHODIESTERASE PA4108"/>
    <property type="match status" value="1"/>
</dbReference>
<comment type="caution">
    <text evidence="8">The sequence shown here is derived from an EMBL/GenBank/DDBJ whole genome shotgun (WGS) entry which is preliminary data.</text>
</comment>
<keyword evidence="2" id="KW-1003">Cell membrane</keyword>
<dbReference type="CDD" id="cd00077">
    <property type="entry name" value="HDc"/>
    <property type="match status" value="1"/>
</dbReference>
<evidence type="ECO:0000256" key="3">
    <source>
        <dbReference type="ARBA" id="ARBA00023136"/>
    </source>
</evidence>
<keyword evidence="4" id="KW-1133">Transmembrane helix</keyword>
<protein>
    <submittedName>
        <fullName evidence="8">HAMP domain-containing protein</fullName>
    </submittedName>
</protein>
<feature type="transmembrane region" description="Helical" evidence="4">
    <location>
        <begin position="191"/>
        <end position="214"/>
    </location>
</feature>
<feature type="transmembrane region" description="Helical" evidence="4">
    <location>
        <begin position="226"/>
        <end position="248"/>
    </location>
</feature>
<evidence type="ECO:0000256" key="1">
    <source>
        <dbReference type="ARBA" id="ARBA00004236"/>
    </source>
</evidence>
<dbReference type="RefSeq" id="WP_114353028.1">
    <property type="nucleotide sequence ID" value="NZ_QPJJ01000007.1"/>
</dbReference>
<dbReference type="Gene3D" id="6.10.340.10">
    <property type="match status" value="1"/>
</dbReference>
<keyword evidence="4" id="KW-0812">Transmembrane</keyword>
<dbReference type="SMART" id="SM00304">
    <property type="entry name" value="HAMP"/>
    <property type="match status" value="1"/>
</dbReference>
<dbReference type="Proteomes" id="UP000252585">
    <property type="component" value="Unassembled WGS sequence"/>
</dbReference>
<dbReference type="SUPFAM" id="SSF109604">
    <property type="entry name" value="HD-domain/PDEase-like"/>
    <property type="match status" value="1"/>
</dbReference>
<evidence type="ECO:0000256" key="4">
    <source>
        <dbReference type="SAM" id="Phobius"/>
    </source>
</evidence>
<dbReference type="PROSITE" id="PS51832">
    <property type="entry name" value="HD_GYP"/>
    <property type="match status" value="1"/>
</dbReference>
<dbReference type="SMART" id="SM00471">
    <property type="entry name" value="HDc"/>
    <property type="match status" value="1"/>
</dbReference>
<feature type="domain" description="HAMP" evidence="5">
    <location>
        <begin position="249"/>
        <end position="301"/>
    </location>
</feature>
<dbReference type="GO" id="GO:0005886">
    <property type="term" value="C:plasma membrane"/>
    <property type="evidence" value="ECO:0007669"/>
    <property type="project" value="UniProtKB-SubCell"/>
</dbReference>
<feature type="transmembrane region" description="Helical" evidence="4">
    <location>
        <begin position="100"/>
        <end position="125"/>
    </location>
</feature>
<dbReference type="SUPFAM" id="SSF158472">
    <property type="entry name" value="HAMP domain-like"/>
    <property type="match status" value="1"/>
</dbReference>
<name>A0A368XUV7_9BACI</name>
<dbReference type="PROSITE" id="PS50885">
    <property type="entry name" value="HAMP"/>
    <property type="match status" value="1"/>
</dbReference>
<comment type="subcellular location">
    <subcellularLocation>
        <location evidence="1">Cell membrane</location>
    </subcellularLocation>
</comment>
<keyword evidence="9" id="KW-1185">Reference proteome</keyword>
<feature type="transmembrane region" description="Helical" evidence="4">
    <location>
        <begin position="131"/>
        <end position="153"/>
    </location>
</feature>
<dbReference type="InterPro" id="IPR006674">
    <property type="entry name" value="HD_domain"/>
</dbReference>
<feature type="domain" description="HD" evidence="6">
    <location>
        <begin position="325"/>
        <end position="450"/>
    </location>
</feature>
<dbReference type="Gene3D" id="1.10.3210.10">
    <property type="entry name" value="Hypothetical protein af1432"/>
    <property type="match status" value="1"/>
</dbReference>
<evidence type="ECO:0000259" key="5">
    <source>
        <dbReference type="PROSITE" id="PS50885"/>
    </source>
</evidence>
<feature type="transmembrane region" description="Helical" evidence="4">
    <location>
        <begin position="9"/>
        <end position="30"/>
    </location>
</feature>
<dbReference type="GO" id="GO:0007165">
    <property type="term" value="P:signal transduction"/>
    <property type="evidence" value="ECO:0007669"/>
    <property type="project" value="InterPro"/>
</dbReference>
<dbReference type="PROSITE" id="PS51831">
    <property type="entry name" value="HD"/>
    <property type="match status" value="1"/>
</dbReference>
<organism evidence="8 9">
    <name type="scientific">Saliterribacillus persicus</name>
    <dbReference type="NCBI Taxonomy" id="930114"/>
    <lineage>
        <taxon>Bacteria</taxon>
        <taxon>Bacillati</taxon>
        <taxon>Bacillota</taxon>
        <taxon>Bacilli</taxon>
        <taxon>Bacillales</taxon>
        <taxon>Bacillaceae</taxon>
        <taxon>Saliterribacillus</taxon>
    </lineage>
</organism>
<dbReference type="EMBL" id="QPJJ01000007">
    <property type="protein sequence ID" value="RCW69814.1"/>
    <property type="molecule type" value="Genomic_DNA"/>
</dbReference>
<evidence type="ECO:0000259" key="7">
    <source>
        <dbReference type="PROSITE" id="PS51832"/>
    </source>
</evidence>
<accession>A0A368XUV7</accession>
<dbReference type="OrthoDB" id="9759601at2"/>
<dbReference type="PANTHER" id="PTHR43155">
    <property type="entry name" value="CYCLIC DI-GMP PHOSPHODIESTERASE PA4108-RELATED"/>
    <property type="match status" value="1"/>
</dbReference>
<gene>
    <name evidence="8" type="ORF">DFR57_107204</name>
</gene>
<feature type="domain" description="HD-GYP" evidence="7">
    <location>
        <begin position="303"/>
        <end position="501"/>
    </location>
</feature>
<reference evidence="8 9" key="1">
    <citation type="submission" date="2018-07" db="EMBL/GenBank/DDBJ databases">
        <title>Genomic Encyclopedia of Type Strains, Phase IV (KMG-IV): sequencing the most valuable type-strain genomes for metagenomic binning, comparative biology and taxonomic classification.</title>
        <authorList>
            <person name="Goeker M."/>
        </authorList>
    </citation>
    <scope>NUCLEOTIDE SEQUENCE [LARGE SCALE GENOMIC DNA]</scope>
    <source>
        <strain evidence="8 9">DSM 27696</strain>
    </source>
</reference>
<dbReference type="InterPro" id="IPR003660">
    <property type="entry name" value="HAMP_dom"/>
</dbReference>
<dbReference type="AlphaFoldDB" id="A0A368XUV7"/>
<dbReference type="InterPro" id="IPR003607">
    <property type="entry name" value="HD/PDEase_dom"/>
</dbReference>
<dbReference type="Pfam" id="PF00672">
    <property type="entry name" value="HAMP"/>
    <property type="match status" value="1"/>
</dbReference>
<evidence type="ECO:0000313" key="8">
    <source>
        <dbReference type="EMBL" id="RCW69814.1"/>
    </source>
</evidence>
<sequence length="504" mass="56489">MYQKFAKKILWNYFIVSLIAVSIVGSIFIFTTLDIKASEIGFLIIIVMMSIFIMAILDLSFLKYDLRPIKNANRDLVTFEELKIAYKQVHRLPKLAVRRVMLPHFIGFSGSAVLLAFIFISNGWLDVSTSYIMFAFLGALLVALMHALIEYYLTLDAIKPMLSHLRNKANKLYGRTLNSIGKKGFPIKRSLISSAIVISVSPLLLFTIAAQVRIEEFVPELSATYWIWAIGIILISIMFSVVAALLIAKSIQVPINELQQKMKLVQGGEFDVEASDNYPDDFAKLVNGFNHMVSSLNQTDAVNRQLLDSFITTLTTALDARDPYTAGHSKRVSDLSVAIGEKLRLSQPKISLLRKTALLHDIGKIGIEDDILLKSGKLTEREFNRIKEHPVLGENILKQVKPLTTIAAMLPGVRSHHERMDGLGYPDQLKGEEIPLFGRIIAVADAFDAMTSNRPYRYAMPPSQAINIIAEGAGTQWDEVCVDVFLKIMEEDWQTFNMEASSKV</sequence>
<keyword evidence="3 4" id="KW-0472">Membrane</keyword>
<dbReference type="InterPro" id="IPR037522">
    <property type="entry name" value="HD_GYP_dom"/>
</dbReference>
<proteinExistence type="predicted"/>
<evidence type="ECO:0000313" key="9">
    <source>
        <dbReference type="Proteomes" id="UP000252585"/>
    </source>
</evidence>